<dbReference type="GeneID" id="37628227"/>
<keyword evidence="22" id="KW-1043">Host membrane</keyword>
<dbReference type="GO" id="GO:0034220">
    <property type="term" value="P:monoatomic ion transmembrane transport"/>
    <property type="evidence" value="ECO:0007669"/>
    <property type="project" value="UniProtKB-KW"/>
</dbReference>
<keyword evidence="34" id="KW-1185">Reference proteome</keyword>
<keyword evidence="16" id="KW-0378">Hydrolase</keyword>
<evidence type="ECO:0000256" key="4">
    <source>
        <dbReference type="ARBA" id="ARBA00022448"/>
    </source>
</evidence>
<evidence type="ECO:0000256" key="27">
    <source>
        <dbReference type="ARBA" id="ARBA00023200"/>
    </source>
</evidence>
<dbReference type="PROSITE" id="PS51218">
    <property type="entry name" value="SF3_HELICASE_2"/>
    <property type="match status" value="1"/>
</dbReference>
<keyword evidence="5" id="KW-0696">RNA-directed RNA polymerase</keyword>
<keyword evidence="8" id="KW-0597">Phosphoprotein</keyword>
<evidence type="ECO:0000259" key="31">
    <source>
        <dbReference type="PROSITE" id="PS50507"/>
    </source>
</evidence>
<evidence type="ECO:0000256" key="26">
    <source>
        <dbReference type="ARBA" id="ARBA00023136"/>
    </source>
</evidence>
<dbReference type="GO" id="GO:0004197">
    <property type="term" value="F:cysteine-type endopeptidase activity"/>
    <property type="evidence" value="ECO:0007669"/>
    <property type="project" value="InterPro"/>
</dbReference>
<reference evidence="33 34" key="1">
    <citation type="submission" date="2017-02" db="EMBL/GenBank/DDBJ databases">
        <title>Genome sequence of a novel kunsagivirus (Picornaviridae: Kunsagivirus) from a wild baboon (Papio cynocephalus).</title>
        <authorList>
            <person name="Buechler C.R."/>
            <person name="Bailey A.L."/>
            <person name="Lauck M."/>
            <person name="Heffron A."/>
            <person name="Johnson J.C."/>
            <person name="Lawson C."/>
            <person name="Rogers J."/>
            <person name="Kuhn J.H."/>
            <person name="O'Connor D.H."/>
        </authorList>
    </citation>
    <scope>NUCLEOTIDE SEQUENCE [LARGE SCALE GENOMIC DNA]</scope>
    <source>
        <strain evidence="33">Baboon/M27-KuV/1986/TAN</strain>
    </source>
</reference>
<dbReference type="InterPro" id="IPR043504">
    <property type="entry name" value="Peptidase_S1_PA_chymotrypsin"/>
</dbReference>
<evidence type="ECO:0000256" key="19">
    <source>
        <dbReference type="ARBA" id="ARBA00022807"/>
    </source>
</evidence>
<evidence type="ECO:0000256" key="18">
    <source>
        <dbReference type="ARBA" id="ARBA00022806"/>
    </source>
</evidence>
<evidence type="ECO:0000256" key="21">
    <source>
        <dbReference type="ARBA" id="ARBA00022844"/>
    </source>
</evidence>
<evidence type="ECO:0000256" key="7">
    <source>
        <dbReference type="ARBA" id="ARBA00022520"/>
    </source>
</evidence>
<dbReference type="GO" id="GO:0003968">
    <property type="term" value="F:RNA-directed RNA polymerase activity"/>
    <property type="evidence" value="ECO:0007669"/>
    <property type="project" value="UniProtKB-KW"/>
</dbReference>
<keyword evidence="10" id="KW-0945">Host-virus interaction</keyword>
<dbReference type="KEGG" id="vg:37628227"/>
<dbReference type="Gene3D" id="2.60.120.20">
    <property type="match status" value="2"/>
</dbReference>
<keyword evidence="19" id="KW-0788">Thiol protease</keyword>
<keyword evidence="21" id="KW-0946">Virion</keyword>
<keyword evidence="15" id="KW-0547">Nucleotide-binding</keyword>
<dbReference type="InterPro" id="IPR004004">
    <property type="entry name" value="Helic/Pol/Pept_Calicivir-typ"/>
</dbReference>
<dbReference type="GO" id="GO:0015267">
    <property type="term" value="F:channel activity"/>
    <property type="evidence" value="ECO:0007669"/>
    <property type="project" value="UniProtKB-KW"/>
</dbReference>
<dbReference type="RefSeq" id="YP_009351863.1">
    <property type="nucleotide sequence ID" value="NC_034206.1"/>
</dbReference>
<feature type="domain" description="SF3 helicase" evidence="32">
    <location>
        <begin position="1267"/>
        <end position="1427"/>
    </location>
</feature>
<evidence type="ECO:0000256" key="12">
    <source>
        <dbReference type="ARBA" id="ARBA00022679"/>
    </source>
</evidence>
<dbReference type="InterPro" id="IPR029053">
    <property type="entry name" value="Viral_coat"/>
</dbReference>
<feature type="compositionally biased region" description="Polar residues" evidence="30">
    <location>
        <begin position="76"/>
        <end position="89"/>
    </location>
</feature>
<name>A0A1S6ZGH7_9PICO</name>
<evidence type="ECO:0000256" key="1">
    <source>
        <dbReference type="ARBA" id="ARBA00004295"/>
    </source>
</evidence>
<evidence type="ECO:0000256" key="2">
    <source>
        <dbReference type="ARBA" id="ARBA00004328"/>
    </source>
</evidence>
<evidence type="ECO:0000256" key="30">
    <source>
        <dbReference type="SAM" id="MobiDB-lite"/>
    </source>
</evidence>
<dbReference type="Pfam" id="PF00073">
    <property type="entry name" value="Rhv"/>
    <property type="match status" value="1"/>
</dbReference>
<keyword evidence="29" id="KW-0407">Ion channel</keyword>
<dbReference type="CDD" id="cd00205">
    <property type="entry name" value="rhv_like"/>
    <property type="match status" value="2"/>
</dbReference>
<evidence type="ECO:0000256" key="11">
    <source>
        <dbReference type="ARBA" id="ARBA00022670"/>
    </source>
</evidence>
<evidence type="ECO:0000256" key="17">
    <source>
        <dbReference type="ARBA" id="ARBA00022804"/>
    </source>
</evidence>
<feature type="domain" description="RdRp catalytic" evidence="31">
    <location>
        <begin position="2008"/>
        <end position="2122"/>
    </location>
</feature>
<comment type="subcellular location">
    <subcellularLocation>
        <location evidence="1">Host cytoplasmic vesicle membrane</location>
        <topology evidence="1">Peripheral membrane protein</topology>
        <orientation evidence="1">Cytoplasmic side</orientation>
    </subcellularLocation>
    <subcellularLocation>
        <location evidence="2">Virion</location>
    </subcellularLocation>
</comment>
<evidence type="ECO:0000256" key="10">
    <source>
        <dbReference type="ARBA" id="ARBA00022581"/>
    </source>
</evidence>
<keyword evidence="9" id="KW-0167">Capsid protein</keyword>
<dbReference type="GO" id="GO:0005198">
    <property type="term" value="F:structural molecule activity"/>
    <property type="evidence" value="ECO:0007669"/>
    <property type="project" value="InterPro"/>
</dbReference>
<evidence type="ECO:0000256" key="14">
    <source>
        <dbReference type="ARBA" id="ARBA00022706"/>
    </source>
</evidence>
<dbReference type="InterPro" id="IPR007094">
    <property type="entry name" value="RNA-dir_pol_PSvirus"/>
</dbReference>
<sequence>MDPFSLVTELAIGTLTESVPLLFGGGVSEAAAASTTAAEVSPELTLPSNISAGPDPSAPAPVETTPSSMDTTPDPVQNTGQAQPATITTNAGSSNAQNPSSGSSTVAQPLTFNDLAFANTMSPNLQADLTHKLTRLAYFTYQSSGMFTDILVLDLPSALYVNSSYAPPSATALFLRNVRTKFVFEIQVNAPMGAAGIMVVYFLPRTVSDSGYDHSTVFNSPHVIVDVARTSTARLVVPYAATTPYVPLSSNQMGSLRIMVLTPYRPPPNTSSTLTGVVYCAALESELALPMPRRQAPPPGVTWFSAHSQLQEMQIVNTPGSINMGNSRTANNAPTLSIAGEGFKIDSMTPGGARPFSDFAWVAMRPGTREKDFQLTWTPSQVAGTQLMAYNLDLGQSTAPLGIMANSFAYARGSLVVTLLCATSVFHKGRLRVCFEMDGTDEYNDQTSMGVFYTVMDFSSTNTGSLVVPYVSNTWYKPTSGSYWGRLKIFVNNPLSRNAAAFESVTVQVFLSFGADVKFYVPRSNNMLYQAPPTSFSQVQVTDPFAPNVTAIDFSRGLLGPDGSGEPHPMFTESHSRVENLLGRFWHVSDQVPASGTPTHFPVPFPANTHAALARTAAFFNGEPVFCVVNTTSHTLEVAHYWDDSILTGVTHAAASHGAILIPPNGHSVFSVPFYSQTPVRSTDSDSSLGILVLRALGSSTTEHVTLYAAIRSPNLFFPRPIPDWVLPTDLVNGSPSYRTALARLTLMRSSDPTLAPAVTSQIIAAASAQGWQRDLTQDGDVESNPGPFSLLIQLLEVYKPFVVGLVGGSILLGIVISDSVWQRDLPREGVEENPGPVSYSFIFFKMLKSPLLTGLFPPLLCAQALIALQRWLAVRSYDPLAPSQWCRDLTCEGIEPNPGPVRVIKNPLTEEYYLESQGVILKLVFSARKGKSKCSGTPCCKATRYKFEVVKPAPYLLAGPVIWDWTIVEYFSSCCKHDLCVHALIDATSPEVNFFLDNWALPVSKLSRTSVFAIVGWMFKEAPNFFRSPVFCQPTAPQAEYPDQKYWPDTSGALPQGPFSVFSLFDSYVLKSTLKAYAPFLIQSVINLYVMSVANNPVVTLLLGGVTMYNAVTLKPPPLLVTLIEAFSCGTYDAVCAAAAPLLEGAPLRLFNTMKNKIKGIFARPQNFASITTAAKHFVWWIKTVITFFQWIWVNLVNPPAQNEQIQMTVSDLVYQANSLLIRYNTEPDHRHELDRLKERLLGKLHVASKIPGLPERAQKLVCASIEKLCRTSPTVPEPVDKRPEPLGVWISGPPGVGKSLLMSKLAEDVMAIKKWKVYYHPVASEHYDGYTGQYVHCFDDLGQSKNELDLACICQAISCVPFIPPRAALEDKGGYYAGKLVIATTNRIDFDTYTLTDPGALKRRFPIKLSIGPPKFPFSKQTIADGSSFNISNFDTGAPVRYETLLHTILEDLDRRQAFAQNPEEEVPCSPDAHDDLWITRLEAFKVHEPLLPMLSDDEITPEVVRIRESIFRECPQRRAPEWAVMLFGAGGLAGLLLYAIPKLSSLVSGLLPKSETLPEDQGPYNPTGSATRISARELARRASPQSPFSAPFTHLFKNCAYLTCGDRWAHALVSGRNLIINKHMSKDFSGIVKIATAYGEYSGRLLHIRDEGDVSVFLLPPGTPIYKELKFRIPSLPFNPPAFLLYMTSDSTFAQQVKDLKHIPISNYWHGAQKDSFSYSTHTRSGMCGGLLITQIDGNWVPLGIHMAGLPTTGFAASPIHALPPLPQGIITQVREGQLRIHRPSHTKLRPSPVAAIVESELAPAVLSAHDRRLDIQRVSNEEFLMEKCKKYCSDQVCNHPDLLQAVVDELEMAITRHTELVCEPVTLEEAAFDTVTPLDHTSSPGYKYAGTKRRDLIDFENKIISPRLRNDVANLELQFRGTSTGAGEVKFASFLKDELRPLSKIASGDTRVVEACSLDYTLLMRMYLLRFFQMCYQSDPTLFGMAPGMNVYTDMLPLCTSLFDYNYCFDYSKFDSRLPLQVMHRVAQMISNLTPEPQFVMRLFQPILISTHIVGSNEIVVEGGMPSGCPITTIMNTLCNVVMTHYCMLLLDPNSDFWPVAYGDDLILSTRKPIDTELYCKIMNEEFGMILTGADKTTTVQAVPPMSVDFLKRRMHYTPEFPLPVPVLPLDSLLSRICWCRGETEFKQQLESFSYEVALYGQSVYERIRVQLMPTVTMMSWPVAHRTVLTMLGCY</sequence>
<dbReference type="InterPro" id="IPR001205">
    <property type="entry name" value="RNA-dir_pol_C"/>
</dbReference>
<evidence type="ECO:0000256" key="8">
    <source>
        <dbReference type="ARBA" id="ARBA00022553"/>
    </source>
</evidence>
<feature type="compositionally biased region" description="Low complexity" evidence="30">
    <location>
        <begin position="64"/>
        <end position="75"/>
    </location>
</feature>
<evidence type="ECO:0000256" key="20">
    <source>
        <dbReference type="ARBA" id="ARBA00022840"/>
    </source>
</evidence>
<dbReference type="GO" id="GO:0003723">
    <property type="term" value="F:RNA binding"/>
    <property type="evidence" value="ECO:0007669"/>
    <property type="project" value="InterPro"/>
</dbReference>
<dbReference type="InterPro" id="IPR043502">
    <property type="entry name" value="DNA/RNA_pol_sf"/>
</dbReference>
<keyword evidence="28" id="KW-1160">Virus entry into host cell</keyword>
<evidence type="ECO:0000256" key="16">
    <source>
        <dbReference type="ARBA" id="ARBA00022801"/>
    </source>
</evidence>
<dbReference type="SUPFAM" id="SSF88633">
    <property type="entry name" value="Positive stranded ssRNA viruses"/>
    <property type="match status" value="2"/>
</dbReference>
<keyword evidence="17" id="KW-1161">Viral attachment to host cell</keyword>
<accession>A0A1S6ZGH7</accession>
<dbReference type="PROSITE" id="PS50507">
    <property type="entry name" value="RDRP_SSRNA_POS"/>
    <property type="match status" value="1"/>
</dbReference>
<proteinExistence type="predicted"/>
<keyword evidence="24" id="KW-1182">Viral ion channel</keyword>
<evidence type="ECO:0000256" key="25">
    <source>
        <dbReference type="ARBA" id="ARBA00023065"/>
    </source>
</evidence>
<evidence type="ECO:0000256" key="24">
    <source>
        <dbReference type="ARBA" id="ARBA00023039"/>
    </source>
</evidence>
<keyword evidence="11" id="KW-0645">Protease</keyword>
<dbReference type="InterPro" id="IPR027417">
    <property type="entry name" value="P-loop_NTPase"/>
</dbReference>
<evidence type="ECO:0000313" key="34">
    <source>
        <dbReference type="Proteomes" id="UP000202386"/>
    </source>
</evidence>
<dbReference type="InterPro" id="IPR000605">
    <property type="entry name" value="Helicase_SF3_ssDNA/RNA_vir"/>
</dbReference>
<keyword evidence="6" id="KW-1036">Host cytoplasmic vesicle</keyword>
<organism evidence="33 34">
    <name type="scientific">kunsagivirus C1</name>
    <dbReference type="NCBI Taxonomy" id="2870349"/>
    <lineage>
        <taxon>Viruses</taxon>
        <taxon>Riboviria</taxon>
        <taxon>Orthornavirae</taxon>
        <taxon>Pisuviricota</taxon>
        <taxon>Pisoniviricetes</taxon>
        <taxon>Picornavirales</taxon>
        <taxon>Picornaviridae</taxon>
        <taxon>Paavivirinae</taxon>
        <taxon>Kunsagivirus</taxon>
        <taxon>Kunsagivirus cetanba</taxon>
        <taxon>Kunsagivirus C</taxon>
    </lineage>
</organism>
<dbReference type="GO" id="GO:0039618">
    <property type="term" value="C:T=pseudo3 icosahedral viral capsid"/>
    <property type="evidence" value="ECO:0007669"/>
    <property type="project" value="UniProtKB-KW"/>
</dbReference>
<keyword evidence="26" id="KW-0472">Membrane</keyword>
<keyword evidence="13" id="KW-0548">Nucleotidyltransferase</keyword>
<dbReference type="SUPFAM" id="SSF50494">
    <property type="entry name" value="Trypsin-like serine proteases"/>
    <property type="match status" value="1"/>
</dbReference>
<dbReference type="InterPro" id="IPR033703">
    <property type="entry name" value="Rhv-like"/>
</dbReference>
<dbReference type="Pfam" id="PF00680">
    <property type="entry name" value="RdRP_1"/>
    <property type="match status" value="1"/>
</dbReference>
<dbReference type="GO" id="GO:0019062">
    <property type="term" value="P:virion attachment to host cell"/>
    <property type="evidence" value="ECO:0007669"/>
    <property type="project" value="UniProtKB-KW"/>
</dbReference>
<dbReference type="Gene3D" id="3.30.70.270">
    <property type="match status" value="1"/>
</dbReference>
<evidence type="ECO:0000256" key="29">
    <source>
        <dbReference type="ARBA" id="ARBA00023303"/>
    </source>
</evidence>
<keyword evidence="25" id="KW-0406">Ion transport</keyword>
<dbReference type="InterPro" id="IPR009003">
    <property type="entry name" value="Peptidase_S1_PA"/>
</dbReference>
<evidence type="ECO:0000256" key="5">
    <source>
        <dbReference type="ARBA" id="ARBA00022484"/>
    </source>
</evidence>
<keyword evidence="14" id="KW-1143">T=pseudo3 icosahedral capsid protein</keyword>
<dbReference type="GO" id="GO:0006351">
    <property type="term" value="P:DNA-templated transcription"/>
    <property type="evidence" value="ECO:0007669"/>
    <property type="project" value="InterPro"/>
</dbReference>
<dbReference type="GO" id="GO:0005524">
    <property type="term" value="F:ATP binding"/>
    <property type="evidence" value="ECO:0007669"/>
    <property type="project" value="UniProtKB-KW"/>
</dbReference>
<evidence type="ECO:0000256" key="9">
    <source>
        <dbReference type="ARBA" id="ARBA00022561"/>
    </source>
</evidence>
<feature type="compositionally biased region" description="Low complexity" evidence="30">
    <location>
        <begin position="90"/>
        <end position="104"/>
    </location>
</feature>
<dbReference type="SUPFAM" id="SSF52540">
    <property type="entry name" value="P-loop containing nucleoside triphosphate hydrolases"/>
    <property type="match status" value="1"/>
</dbReference>
<evidence type="ECO:0000256" key="15">
    <source>
        <dbReference type="ARBA" id="ARBA00022741"/>
    </source>
</evidence>
<dbReference type="PRINTS" id="PR00918">
    <property type="entry name" value="CALICVIRUSNS"/>
</dbReference>
<keyword evidence="27" id="KW-1035">Host cytoplasm</keyword>
<feature type="region of interest" description="Disordered" evidence="30">
    <location>
        <begin position="45"/>
        <end position="105"/>
    </location>
</feature>
<keyword evidence="12" id="KW-0808">Transferase</keyword>
<dbReference type="InterPro" id="IPR014759">
    <property type="entry name" value="Helicase_SF3_ssRNA_vir"/>
</dbReference>
<dbReference type="Gene3D" id="2.40.10.10">
    <property type="entry name" value="Trypsin-like serine proteases"/>
    <property type="match status" value="1"/>
</dbReference>
<keyword evidence="23" id="KW-0693">Viral RNA replication</keyword>
<dbReference type="SUPFAM" id="SSF56672">
    <property type="entry name" value="DNA/RNA polymerases"/>
    <property type="match status" value="1"/>
</dbReference>
<evidence type="ECO:0000259" key="32">
    <source>
        <dbReference type="PROSITE" id="PS51218"/>
    </source>
</evidence>
<dbReference type="InterPro" id="IPR001676">
    <property type="entry name" value="Picornavirus_capsid"/>
</dbReference>
<dbReference type="Proteomes" id="UP000202386">
    <property type="component" value="Segment"/>
</dbReference>
<dbReference type="InterPro" id="IPR043128">
    <property type="entry name" value="Rev_trsase/Diguanyl_cyclase"/>
</dbReference>
<evidence type="ECO:0000256" key="23">
    <source>
        <dbReference type="ARBA" id="ARBA00022953"/>
    </source>
</evidence>
<evidence type="ECO:0000313" key="33">
    <source>
        <dbReference type="EMBL" id="AQX56710.1"/>
    </source>
</evidence>
<dbReference type="EMBL" id="KY670597">
    <property type="protein sequence ID" value="AQX56710.1"/>
    <property type="molecule type" value="Genomic_RNA"/>
</dbReference>
<keyword evidence="18" id="KW-0347">Helicase</keyword>
<keyword evidence="4" id="KW-0813">Transport</keyword>
<protein>
    <recommendedName>
        <fullName evidence="3">Genome polyprotein</fullName>
    </recommendedName>
</protein>
<dbReference type="GO" id="GO:0044162">
    <property type="term" value="C:host cell cytoplasmic vesicle membrane"/>
    <property type="evidence" value="ECO:0007669"/>
    <property type="project" value="UniProtKB-SubCell"/>
</dbReference>
<evidence type="ECO:0000256" key="28">
    <source>
        <dbReference type="ARBA" id="ARBA00023296"/>
    </source>
</evidence>
<dbReference type="GO" id="GO:0003724">
    <property type="term" value="F:RNA helicase activity"/>
    <property type="evidence" value="ECO:0007669"/>
    <property type="project" value="InterPro"/>
</dbReference>
<evidence type="ECO:0000256" key="3">
    <source>
        <dbReference type="ARBA" id="ARBA00020107"/>
    </source>
</evidence>
<dbReference type="Pfam" id="PF00910">
    <property type="entry name" value="RNA_helicase"/>
    <property type="match status" value="1"/>
</dbReference>
<dbReference type="GO" id="GO:0006508">
    <property type="term" value="P:proteolysis"/>
    <property type="evidence" value="ECO:0007669"/>
    <property type="project" value="UniProtKB-KW"/>
</dbReference>
<evidence type="ECO:0000256" key="22">
    <source>
        <dbReference type="ARBA" id="ARBA00022870"/>
    </source>
</evidence>
<keyword evidence="20" id="KW-0067">ATP-binding</keyword>
<evidence type="ECO:0000256" key="13">
    <source>
        <dbReference type="ARBA" id="ARBA00022695"/>
    </source>
</evidence>
<keyword evidence="7" id="KW-0191">Covalent protein-RNA linkage</keyword>
<dbReference type="GO" id="GO:0039694">
    <property type="term" value="P:viral RNA genome replication"/>
    <property type="evidence" value="ECO:0007669"/>
    <property type="project" value="InterPro"/>
</dbReference>
<dbReference type="GO" id="GO:0046718">
    <property type="term" value="P:symbiont entry into host cell"/>
    <property type="evidence" value="ECO:0007669"/>
    <property type="project" value="UniProtKB-KW"/>
</dbReference>
<evidence type="ECO:0000256" key="6">
    <source>
        <dbReference type="ARBA" id="ARBA00022488"/>
    </source>
</evidence>